<dbReference type="STRING" id="1798.AWC30_01960"/>
<evidence type="ECO:0008006" key="7">
    <source>
        <dbReference type="Google" id="ProtNLM"/>
    </source>
</evidence>
<dbReference type="Gene3D" id="1.20.1260.20">
    <property type="entry name" value="PPE superfamily"/>
    <property type="match status" value="1"/>
</dbReference>
<protein>
    <recommendedName>
        <fullName evidence="7">PPE family domain-containing protein</fullName>
    </recommendedName>
</protein>
<accession>A0A1X2EQE3</accession>
<name>A0A1X2EQE3_9MYCO</name>
<feature type="compositionally biased region" description="Basic and acidic residues" evidence="2">
    <location>
        <begin position="322"/>
        <end position="333"/>
    </location>
</feature>
<dbReference type="InterPro" id="IPR038332">
    <property type="entry name" value="PPE_sf"/>
</dbReference>
<comment type="caution">
    <text evidence="5">The sequence shown here is derived from an EMBL/GenBank/DDBJ whole genome shotgun (WGS) entry which is preliminary data.</text>
</comment>
<feature type="region of interest" description="Disordered" evidence="2">
    <location>
        <begin position="322"/>
        <end position="344"/>
    </location>
</feature>
<dbReference type="Proteomes" id="UP000193090">
    <property type="component" value="Unassembled WGS sequence"/>
</dbReference>
<keyword evidence="6" id="KW-1185">Reference proteome</keyword>
<dbReference type="PANTHER" id="PTHR46766">
    <property type="entry name" value="GLUTAMINE-RICH PROTEIN 2"/>
    <property type="match status" value="1"/>
</dbReference>
<dbReference type="AlphaFoldDB" id="A0A1X2EQE3"/>
<organism evidence="5 6">
    <name type="scientific">Mycolicibacillus trivialis</name>
    <dbReference type="NCBI Taxonomy" id="1798"/>
    <lineage>
        <taxon>Bacteria</taxon>
        <taxon>Bacillati</taxon>
        <taxon>Actinomycetota</taxon>
        <taxon>Actinomycetes</taxon>
        <taxon>Mycobacteriales</taxon>
        <taxon>Mycobacteriaceae</taxon>
        <taxon>Mycolicibacillus</taxon>
    </lineage>
</organism>
<evidence type="ECO:0000256" key="2">
    <source>
        <dbReference type="SAM" id="MobiDB-lite"/>
    </source>
</evidence>
<evidence type="ECO:0000259" key="4">
    <source>
        <dbReference type="Pfam" id="PF12484"/>
    </source>
</evidence>
<sequence>MIDFAVLPPEVNSVRMYSGPGPGPLLAAAASWNTITTELEFAAAGFAAVIAALAASWQGGGATGMLAAAAPVTAWLHRAAATAAATAGQASAAAGAFESTFAMTVPPAVIAANRALLAALVATNLLGQNTPAIAATEAHYLQMWVQDAVAMYTYAATSAAATRLPAFSTPTPHADPAGLGASTTTGPAATVLQQLAAPVVTTSPTLVDYLEHVPNLINTMLSTNNAVASGRSIDITNQRLAFQEARKSSPPVLVAAPAVTAALGVAPSVGGLSVPVCWAARPGTARPVAVALASAAAPGSAPATATPMSGGVFAQTSLATLERRDDNHRRSETDPVLVRPAAAR</sequence>
<dbReference type="PANTHER" id="PTHR46766:SF1">
    <property type="entry name" value="GLUTAMINE-RICH PROTEIN 2"/>
    <property type="match status" value="1"/>
</dbReference>
<gene>
    <name evidence="5" type="ORF">AWC30_01960</name>
</gene>
<evidence type="ECO:0000256" key="1">
    <source>
        <dbReference type="ARBA" id="ARBA00010652"/>
    </source>
</evidence>
<reference evidence="5 6" key="1">
    <citation type="submission" date="2016-01" db="EMBL/GenBank/DDBJ databases">
        <title>The new phylogeny of the genus Mycobacterium.</title>
        <authorList>
            <person name="Tarcisio F."/>
            <person name="Conor M."/>
            <person name="Antonella G."/>
            <person name="Elisabetta G."/>
            <person name="Giulia F.S."/>
            <person name="Sara T."/>
            <person name="Anna F."/>
            <person name="Clotilde B."/>
            <person name="Roberto B."/>
            <person name="Veronica D.S."/>
            <person name="Fabio R."/>
            <person name="Monica P."/>
            <person name="Olivier J."/>
            <person name="Enrico T."/>
            <person name="Nicola S."/>
        </authorList>
    </citation>
    <scope>NUCLEOTIDE SEQUENCE [LARGE SCALE GENOMIC DNA]</scope>
    <source>
        <strain evidence="5 6">DSM 44153</strain>
    </source>
</reference>
<feature type="domain" description="PPE" evidence="3">
    <location>
        <begin position="3"/>
        <end position="165"/>
    </location>
</feature>
<comment type="similarity">
    <text evidence="1">Belongs to the mycobacterial PPE family.</text>
</comment>
<dbReference type="EMBL" id="LQPZ01000006">
    <property type="protein sequence ID" value="ORX08421.1"/>
    <property type="molecule type" value="Genomic_DNA"/>
</dbReference>
<dbReference type="InterPro" id="IPR022171">
    <property type="entry name" value="PPE_C"/>
</dbReference>
<evidence type="ECO:0000313" key="5">
    <source>
        <dbReference type="EMBL" id="ORX08421.1"/>
    </source>
</evidence>
<dbReference type="InterPro" id="IPR000030">
    <property type="entry name" value="PPE_dom"/>
</dbReference>
<dbReference type="Pfam" id="PF12484">
    <property type="entry name" value="PPE-SVP"/>
    <property type="match status" value="1"/>
</dbReference>
<evidence type="ECO:0000259" key="3">
    <source>
        <dbReference type="Pfam" id="PF00823"/>
    </source>
</evidence>
<dbReference type="GO" id="GO:0052572">
    <property type="term" value="P:response to host immune response"/>
    <property type="evidence" value="ECO:0007669"/>
    <property type="project" value="TreeGrafter"/>
</dbReference>
<dbReference type="SUPFAM" id="SSF140459">
    <property type="entry name" value="PE/PPE dimer-like"/>
    <property type="match status" value="1"/>
</dbReference>
<dbReference type="Pfam" id="PF00823">
    <property type="entry name" value="PPE"/>
    <property type="match status" value="1"/>
</dbReference>
<proteinExistence type="inferred from homology"/>
<dbReference type="RefSeq" id="WP_085107411.1">
    <property type="nucleotide sequence ID" value="NZ_JACKSN010000020.1"/>
</dbReference>
<feature type="domain" description="PPE family C-terminal" evidence="4">
    <location>
        <begin position="260"/>
        <end position="311"/>
    </location>
</feature>
<evidence type="ECO:0000313" key="6">
    <source>
        <dbReference type="Proteomes" id="UP000193090"/>
    </source>
</evidence>